<dbReference type="Proteomes" id="UP000327011">
    <property type="component" value="Unassembled WGS sequence"/>
</dbReference>
<dbReference type="RefSeq" id="WP_150936445.1">
    <property type="nucleotide sequence ID" value="NZ_VYTZ01000009.1"/>
</dbReference>
<dbReference type="EMBL" id="VYTZ01000009">
    <property type="protein sequence ID" value="KAA9375959.1"/>
    <property type="molecule type" value="Genomic_DNA"/>
</dbReference>
<accession>A0A5J5JZK3</accession>
<evidence type="ECO:0000313" key="2">
    <source>
        <dbReference type="Proteomes" id="UP000327011"/>
    </source>
</evidence>
<gene>
    <name evidence="1" type="ORF">F5972_24880</name>
</gene>
<keyword evidence="2" id="KW-1185">Reference proteome</keyword>
<protein>
    <submittedName>
        <fullName evidence="1">Uncharacterized protein</fullName>
    </submittedName>
</protein>
<comment type="caution">
    <text evidence="1">The sequence shown here is derived from an EMBL/GenBank/DDBJ whole genome shotgun (WGS) entry which is preliminary data.</text>
</comment>
<organism evidence="1 2">
    <name type="scientific">Microbispora cellulosiformans</name>
    <dbReference type="NCBI Taxonomy" id="2614688"/>
    <lineage>
        <taxon>Bacteria</taxon>
        <taxon>Bacillati</taxon>
        <taxon>Actinomycetota</taxon>
        <taxon>Actinomycetes</taxon>
        <taxon>Streptosporangiales</taxon>
        <taxon>Streptosporangiaceae</taxon>
        <taxon>Microbispora</taxon>
    </lineage>
</organism>
<evidence type="ECO:0000313" key="1">
    <source>
        <dbReference type="EMBL" id="KAA9375959.1"/>
    </source>
</evidence>
<reference evidence="1 2" key="1">
    <citation type="submission" date="2019-09" db="EMBL/GenBank/DDBJ databases">
        <title>Screening of Novel Bioactive Compounds from Soil-Associated.</title>
        <authorList>
            <person name="Gong X."/>
        </authorList>
    </citation>
    <scope>NUCLEOTIDE SEQUENCE [LARGE SCALE GENOMIC DNA]</scope>
    <source>
        <strain evidence="1 2">Gxj-6</strain>
    </source>
</reference>
<proteinExistence type="predicted"/>
<sequence>MLKVADDDYARHAKFGGCLVDPRRTDAGWDVGDAVREHQSRSLAIRVLLPFCFVALSVIEPFDDEVFGVDVPK</sequence>
<name>A0A5J5JZK3_9ACTN</name>
<dbReference type="AlphaFoldDB" id="A0A5J5JZK3"/>